<keyword evidence="3 9" id="KW-0808">Transferase</keyword>
<evidence type="ECO:0000256" key="7">
    <source>
        <dbReference type="SAM" id="Phobius"/>
    </source>
</evidence>
<accession>A0ABX2B658</accession>
<sequence>MKPFFYSSTKLDILVFVIDVFAFNLGLLICFYLGLWPTVGDDGLLMFRWSTANISYILSLAFFFIKLHHRLKQPFLVLNNTFRTSLFFIVLYAAVLGMAHHAVPGFFRSLSVAFIVFAVISVERLLFRKVLMNLRYIGYNNVNAIVLGDGYFVRKVVGVMNDPWSSYRLLGMFSDSNDFDMKDLVETDADTGEKCLQEKYKTLSLGRISDVLGFIEKSNVDEVYIGLPQEYKKKLKRLFAFCEQHLIRVRYIPQDHDVVTQHIVEFGDAYVVTQYNEPLNTPMNRFIKRMFDICFSLLFLCTLFPFIYVVVAVISKLTMPGPVFFRQERTGYDGKNFWCYKFRSMKVNVNADTLQATKNDPRVTRFGAFLRHSNVDELPQFFNVLRGDMSIVGPRPHMLSHTEYYSNRISDYMIRHYVKPGITGWAQTHGERGETKTVDDMGRRVEKDIWYIEHWNFWLDIQIIFKTVADAVKGDKKAY</sequence>
<comment type="caution">
    <text evidence="9">The sequence shown here is derived from an EMBL/GenBank/DDBJ whole genome shotgun (WGS) entry which is preliminary data.</text>
</comment>
<evidence type="ECO:0000256" key="6">
    <source>
        <dbReference type="ARBA" id="ARBA00023136"/>
    </source>
</evidence>
<dbReference type="EMBL" id="JABKKJ010000016">
    <property type="protein sequence ID" value="NPE25725.1"/>
    <property type="molecule type" value="Genomic_DNA"/>
</dbReference>
<feature type="transmembrane region" description="Helical" evidence="7">
    <location>
        <begin position="109"/>
        <end position="127"/>
    </location>
</feature>
<evidence type="ECO:0000256" key="5">
    <source>
        <dbReference type="ARBA" id="ARBA00022989"/>
    </source>
</evidence>
<dbReference type="Proteomes" id="UP000820977">
    <property type="component" value="Unassembled WGS sequence"/>
</dbReference>
<dbReference type="PANTHER" id="PTHR30576">
    <property type="entry name" value="COLANIC BIOSYNTHESIS UDP-GLUCOSE LIPID CARRIER TRANSFERASE"/>
    <property type="match status" value="1"/>
</dbReference>
<evidence type="ECO:0000259" key="8">
    <source>
        <dbReference type="Pfam" id="PF02397"/>
    </source>
</evidence>
<dbReference type="InterPro" id="IPR003362">
    <property type="entry name" value="Bact_transf"/>
</dbReference>
<dbReference type="Gene3D" id="3.40.50.720">
    <property type="entry name" value="NAD(P)-binding Rossmann-like Domain"/>
    <property type="match status" value="1"/>
</dbReference>
<name>A0ABX2B658_9BACT</name>
<feature type="transmembrane region" description="Helical" evidence="7">
    <location>
        <begin position="46"/>
        <end position="65"/>
    </location>
</feature>
<organism evidence="9 10">
    <name type="scientific">Xylanibacter caecicola</name>
    <dbReference type="NCBI Taxonomy" id="2736294"/>
    <lineage>
        <taxon>Bacteria</taxon>
        <taxon>Pseudomonadati</taxon>
        <taxon>Bacteroidota</taxon>
        <taxon>Bacteroidia</taxon>
        <taxon>Bacteroidales</taxon>
        <taxon>Prevotellaceae</taxon>
        <taxon>Xylanibacter</taxon>
    </lineage>
</organism>
<keyword evidence="5 7" id="KW-1133">Transmembrane helix</keyword>
<reference evidence="9 10" key="1">
    <citation type="submission" date="2020-05" db="EMBL/GenBank/DDBJ databases">
        <title>Distinct polysaccharide utilization as determinants for interspecies competition between intestinal Prevotella spp.</title>
        <authorList>
            <person name="Galvez E.J.C."/>
            <person name="Iljazovic A."/>
            <person name="Strowig T."/>
        </authorList>
    </citation>
    <scope>NUCLEOTIDE SEQUENCE [LARGE SCALE GENOMIC DNA]</scope>
    <source>
        <strain evidence="9 10">PCHR</strain>
    </source>
</reference>
<dbReference type="NCBIfam" id="TIGR03025">
    <property type="entry name" value="EPS_sugtrans"/>
    <property type="match status" value="1"/>
</dbReference>
<evidence type="ECO:0000256" key="3">
    <source>
        <dbReference type="ARBA" id="ARBA00022679"/>
    </source>
</evidence>
<feature type="transmembrane region" description="Helical" evidence="7">
    <location>
        <begin position="12"/>
        <end position="34"/>
    </location>
</feature>
<feature type="domain" description="Bacterial sugar transferase" evidence="8">
    <location>
        <begin position="288"/>
        <end position="471"/>
    </location>
</feature>
<evidence type="ECO:0000256" key="2">
    <source>
        <dbReference type="ARBA" id="ARBA00006464"/>
    </source>
</evidence>
<dbReference type="PANTHER" id="PTHR30576:SF0">
    <property type="entry name" value="UNDECAPRENYL-PHOSPHATE N-ACETYLGALACTOSAMINYL 1-PHOSPHATE TRANSFERASE-RELATED"/>
    <property type="match status" value="1"/>
</dbReference>
<keyword evidence="6 7" id="KW-0472">Membrane</keyword>
<keyword evidence="4 7" id="KW-0812">Transmembrane</keyword>
<dbReference type="Pfam" id="PF02397">
    <property type="entry name" value="Bac_transf"/>
    <property type="match status" value="1"/>
</dbReference>
<keyword evidence="10" id="KW-1185">Reference proteome</keyword>
<protein>
    <submittedName>
        <fullName evidence="9">Undecaprenyl-phosphate glucose phosphotransferase</fullName>
        <ecNumber evidence="9">2.7.8.31</ecNumber>
    </submittedName>
</protein>
<evidence type="ECO:0000256" key="1">
    <source>
        <dbReference type="ARBA" id="ARBA00004141"/>
    </source>
</evidence>
<dbReference type="InterPro" id="IPR017475">
    <property type="entry name" value="EPS_sugar_tfrase"/>
</dbReference>
<dbReference type="EC" id="2.7.8.31" evidence="9"/>
<evidence type="ECO:0000313" key="10">
    <source>
        <dbReference type="Proteomes" id="UP000820977"/>
    </source>
</evidence>
<dbReference type="Pfam" id="PF13727">
    <property type="entry name" value="CoA_binding_3"/>
    <property type="match status" value="1"/>
</dbReference>
<dbReference type="InterPro" id="IPR017473">
    <property type="entry name" value="Undecaprenyl-P_gluc_Ptfrase"/>
</dbReference>
<dbReference type="GO" id="GO:0089702">
    <property type="term" value="F:undecaprenyl-phosphate glucose phosphotransferase activity"/>
    <property type="evidence" value="ECO:0007669"/>
    <property type="project" value="UniProtKB-EC"/>
</dbReference>
<dbReference type="NCBIfam" id="TIGR03023">
    <property type="entry name" value="WcaJ_sugtrans"/>
    <property type="match status" value="1"/>
</dbReference>
<feature type="transmembrane region" description="Helical" evidence="7">
    <location>
        <begin position="293"/>
        <end position="314"/>
    </location>
</feature>
<gene>
    <name evidence="9" type="ORF">HPS54_09405</name>
</gene>
<proteinExistence type="inferred from homology"/>
<evidence type="ECO:0000313" key="9">
    <source>
        <dbReference type="EMBL" id="NPE25725.1"/>
    </source>
</evidence>
<dbReference type="RefSeq" id="WP_172345191.1">
    <property type="nucleotide sequence ID" value="NZ_CATJFF010000028.1"/>
</dbReference>
<comment type="subcellular location">
    <subcellularLocation>
        <location evidence="1">Membrane</location>
        <topology evidence="1">Multi-pass membrane protein</topology>
    </subcellularLocation>
</comment>
<comment type="similarity">
    <text evidence="2">Belongs to the bacterial sugar transferase family.</text>
</comment>
<evidence type="ECO:0000256" key="4">
    <source>
        <dbReference type="ARBA" id="ARBA00022692"/>
    </source>
</evidence>